<name>A0A8S2F2E1_9BILA</name>
<reference evidence="1" key="1">
    <citation type="submission" date="2021-02" db="EMBL/GenBank/DDBJ databases">
        <authorList>
            <person name="Nowell W R."/>
        </authorList>
    </citation>
    <scope>NUCLEOTIDE SEQUENCE</scope>
</reference>
<evidence type="ECO:0000313" key="3">
    <source>
        <dbReference type="Proteomes" id="UP000677228"/>
    </source>
</evidence>
<proteinExistence type="predicted"/>
<dbReference type="Proteomes" id="UP000677228">
    <property type="component" value="Unassembled WGS sequence"/>
</dbReference>
<dbReference type="EMBL" id="CAJOBA010041306">
    <property type="protein sequence ID" value="CAF4111520.1"/>
    <property type="molecule type" value="Genomic_DNA"/>
</dbReference>
<gene>
    <name evidence="1" type="ORF">OVA965_LOCUS28702</name>
    <name evidence="2" type="ORF">TMI583_LOCUS29460</name>
</gene>
<accession>A0A8S2F2E1</accession>
<dbReference type="Proteomes" id="UP000682733">
    <property type="component" value="Unassembled WGS sequence"/>
</dbReference>
<evidence type="ECO:0000313" key="2">
    <source>
        <dbReference type="EMBL" id="CAF4111520.1"/>
    </source>
</evidence>
<organism evidence="1 3">
    <name type="scientific">Didymodactylos carnosus</name>
    <dbReference type="NCBI Taxonomy" id="1234261"/>
    <lineage>
        <taxon>Eukaryota</taxon>
        <taxon>Metazoa</taxon>
        <taxon>Spiralia</taxon>
        <taxon>Gnathifera</taxon>
        <taxon>Rotifera</taxon>
        <taxon>Eurotatoria</taxon>
        <taxon>Bdelloidea</taxon>
        <taxon>Philodinida</taxon>
        <taxon>Philodinidae</taxon>
        <taxon>Didymodactylos</taxon>
    </lineage>
</organism>
<evidence type="ECO:0000313" key="1">
    <source>
        <dbReference type="EMBL" id="CAF1304687.1"/>
    </source>
</evidence>
<evidence type="ECO:0008006" key="4">
    <source>
        <dbReference type="Google" id="ProtNLM"/>
    </source>
</evidence>
<dbReference type="AlphaFoldDB" id="A0A8S2F2E1"/>
<protein>
    <recommendedName>
        <fullName evidence="4">Transposase</fullName>
    </recommendedName>
</protein>
<sequence>MTDNGLTAVQIKKMNHQKHSKKCELPLARRLMCWAHVIRKVRGHRTLFKNKDKFLLVEQNIMQLQLSFSDQIFVTAANLMVL</sequence>
<dbReference type="EMBL" id="CAJNOK010019723">
    <property type="protein sequence ID" value="CAF1304687.1"/>
    <property type="molecule type" value="Genomic_DNA"/>
</dbReference>
<comment type="caution">
    <text evidence="1">The sequence shown here is derived from an EMBL/GenBank/DDBJ whole genome shotgun (WGS) entry which is preliminary data.</text>
</comment>